<organism evidence="2 3">
    <name type="scientific">Acrocarpospora macrocephala</name>
    <dbReference type="NCBI Taxonomy" id="150177"/>
    <lineage>
        <taxon>Bacteria</taxon>
        <taxon>Bacillati</taxon>
        <taxon>Actinomycetota</taxon>
        <taxon>Actinomycetes</taxon>
        <taxon>Streptosporangiales</taxon>
        <taxon>Streptosporangiaceae</taxon>
        <taxon>Acrocarpospora</taxon>
    </lineage>
</organism>
<feature type="transmembrane region" description="Helical" evidence="1">
    <location>
        <begin position="45"/>
        <end position="70"/>
    </location>
</feature>
<keyword evidence="1" id="KW-1133">Transmembrane helix</keyword>
<evidence type="ECO:0000313" key="3">
    <source>
        <dbReference type="Proteomes" id="UP000331127"/>
    </source>
</evidence>
<reference evidence="2 3" key="1">
    <citation type="submission" date="2019-10" db="EMBL/GenBank/DDBJ databases">
        <title>Whole genome shotgun sequence of Acrocarpospora macrocephala NBRC 16266.</title>
        <authorList>
            <person name="Ichikawa N."/>
            <person name="Kimura A."/>
            <person name="Kitahashi Y."/>
            <person name="Komaki H."/>
            <person name="Oguchi A."/>
        </authorList>
    </citation>
    <scope>NUCLEOTIDE SEQUENCE [LARGE SCALE GENOMIC DNA]</scope>
    <source>
        <strain evidence="2 3">NBRC 16266</strain>
    </source>
</reference>
<comment type="caution">
    <text evidence="2">The sequence shown here is derived from an EMBL/GenBank/DDBJ whole genome shotgun (WGS) entry which is preliminary data.</text>
</comment>
<gene>
    <name evidence="2" type="ORF">Amac_000930</name>
</gene>
<protein>
    <submittedName>
        <fullName evidence="2">Uncharacterized protein</fullName>
    </submittedName>
</protein>
<proteinExistence type="predicted"/>
<keyword evidence="1" id="KW-0812">Transmembrane</keyword>
<keyword evidence="1" id="KW-0472">Membrane</keyword>
<dbReference type="AlphaFoldDB" id="A0A5M3WJC3"/>
<dbReference type="Proteomes" id="UP000331127">
    <property type="component" value="Unassembled WGS sequence"/>
</dbReference>
<keyword evidence="3" id="KW-1185">Reference proteome</keyword>
<dbReference type="EMBL" id="BLAE01000003">
    <property type="protein sequence ID" value="GES06498.1"/>
    <property type="molecule type" value="Genomic_DNA"/>
</dbReference>
<evidence type="ECO:0000313" key="2">
    <source>
        <dbReference type="EMBL" id="GES06498.1"/>
    </source>
</evidence>
<accession>A0A5M3WJC3</accession>
<sequence length="80" mass="7944">MLGDGGVGVGWERGAGAAPIAGPAITEFRISGIPLIGSLVFGLPLVGALVAGLSPIGTGLSFVGVLVSGFRRVRSAGWRK</sequence>
<evidence type="ECO:0000256" key="1">
    <source>
        <dbReference type="SAM" id="Phobius"/>
    </source>
</evidence>
<name>A0A5M3WJC3_9ACTN</name>